<feature type="compositionally biased region" description="Polar residues" evidence="1">
    <location>
        <begin position="258"/>
        <end position="273"/>
    </location>
</feature>
<feature type="region of interest" description="Disordered" evidence="1">
    <location>
        <begin position="205"/>
        <end position="279"/>
    </location>
</feature>
<protein>
    <submittedName>
        <fullName evidence="2">Uncharacterized protein</fullName>
    </submittedName>
</protein>
<evidence type="ECO:0000256" key="1">
    <source>
        <dbReference type="SAM" id="MobiDB-lite"/>
    </source>
</evidence>
<name>A0A8H5G7D5_9AGAR</name>
<proteinExistence type="predicted"/>
<evidence type="ECO:0000313" key="2">
    <source>
        <dbReference type="EMBL" id="KAF5359749.1"/>
    </source>
</evidence>
<dbReference type="PANTHER" id="PTHR35519:SF2">
    <property type="entry name" value="PH DOMAIN PROTEIN"/>
    <property type="match status" value="1"/>
</dbReference>
<dbReference type="PANTHER" id="PTHR35519">
    <property type="entry name" value="MEMBRANE PROTEINS"/>
    <property type="match status" value="1"/>
</dbReference>
<sequence length="279" mass="30757">MNALLGKAGKKLFEKHMEQYTPADPLYESYMNEKGQSKRRQRPLPPGLSKRDARILKSVRRRAHYLDKGFNICGFRFGWNFFIGMVPIAGDITNMTLNHYLIVYKTKEADIPKWLVHRMEVNNILSTGMGFVPVVGDVAVAVYKTNSRNAALFEEFMRIRGEEFLKQNPPHNGHSAGNSGSGRRRWTWFTGQRLSANDAEQVKPGAGLTAGETVPTAPVDVDANPGPMVGTSGVPPGGFPDKDASTSSRKLQKGFSLFGNNKNTTSQSHSSGLTDGKQV</sequence>
<keyword evidence="3" id="KW-1185">Reference proteome</keyword>
<comment type="caution">
    <text evidence="2">The sequence shown here is derived from an EMBL/GenBank/DDBJ whole genome shotgun (WGS) entry which is preliminary data.</text>
</comment>
<organism evidence="2 3">
    <name type="scientific">Leucocoprinus leucothites</name>
    <dbReference type="NCBI Taxonomy" id="201217"/>
    <lineage>
        <taxon>Eukaryota</taxon>
        <taxon>Fungi</taxon>
        <taxon>Dikarya</taxon>
        <taxon>Basidiomycota</taxon>
        <taxon>Agaricomycotina</taxon>
        <taxon>Agaricomycetes</taxon>
        <taxon>Agaricomycetidae</taxon>
        <taxon>Agaricales</taxon>
        <taxon>Agaricineae</taxon>
        <taxon>Agaricaceae</taxon>
        <taxon>Leucocoprinus</taxon>
    </lineage>
</organism>
<gene>
    <name evidence="2" type="ORF">D9756_003037</name>
</gene>
<dbReference type="AlphaFoldDB" id="A0A8H5G7D5"/>
<dbReference type="Proteomes" id="UP000559027">
    <property type="component" value="Unassembled WGS sequence"/>
</dbReference>
<dbReference type="InterPro" id="IPR025187">
    <property type="entry name" value="DUF4112"/>
</dbReference>
<evidence type="ECO:0000313" key="3">
    <source>
        <dbReference type="Proteomes" id="UP000559027"/>
    </source>
</evidence>
<dbReference type="EMBL" id="JAACJO010000004">
    <property type="protein sequence ID" value="KAF5359749.1"/>
    <property type="molecule type" value="Genomic_DNA"/>
</dbReference>
<dbReference type="Pfam" id="PF13430">
    <property type="entry name" value="DUF4112"/>
    <property type="match status" value="1"/>
</dbReference>
<reference evidence="2 3" key="1">
    <citation type="journal article" date="2020" name="ISME J.">
        <title>Uncovering the hidden diversity of litter-decomposition mechanisms in mushroom-forming fungi.</title>
        <authorList>
            <person name="Floudas D."/>
            <person name="Bentzer J."/>
            <person name="Ahren D."/>
            <person name="Johansson T."/>
            <person name="Persson P."/>
            <person name="Tunlid A."/>
        </authorList>
    </citation>
    <scope>NUCLEOTIDE SEQUENCE [LARGE SCALE GENOMIC DNA]</scope>
    <source>
        <strain evidence="2 3">CBS 146.42</strain>
    </source>
</reference>
<accession>A0A8H5G7D5</accession>
<dbReference type="OrthoDB" id="2103474at2759"/>